<dbReference type="EMBL" id="BAAFJT010000027">
    <property type="protein sequence ID" value="GAB0200433.1"/>
    <property type="molecule type" value="Genomic_DNA"/>
</dbReference>
<keyword evidence="2" id="KW-0805">Transcription regulation</keyword>
<feature type="region of interest" description="Disordered" evidence="11">
    <location>
        <begin position="1"/>
        <end position="38"/>
    </location>
</feature>
<dbReference type="Gene3D" id="4.10.280.10">
    <property type="entry name" value="Helix-loop-helix DNA-binding domain"/>
    <property type="match status" value="1"/>
</dbReference>
<feature type="coiled-coil region" evidence="10">
    <location>
        <begin position="243"/>
        <end position="294"/>
    </location>
</feature>
<keyword evidence="5" id="KW-0539">Nucleus</keyword>
<feature type="domain" description="BHLH" evidence="12">
    <location>
        <begin position="191"/>
        <end position="246"/>
    </location>
</feature>
<evidence type="ECO:0000256" key="1">
    <source>
        <dbReference type="ARBA" id="ARBA00004123"/>
    </source>
</evidence>
<dbReference type="PANTHER" id="PTHR46117:SF2">
    <property type="entry name" value="UPSTREAM STIMULATORY FACTOR 2"/>
    <property type="match status" value="1"/>
</dbReference>
<evidence type="ECO:0000313" key="14">
    <source>
        <dbReference type="Proteomes" id="UP001623348"/>
    </source>
</evidence>
<evidence type="ECO:0000256" key="11">
    <source>
        <dbReference type="SAM" id="MobiDB-lite"/>
    </source>
</evidence>
<dbReference type="GO" id="GO:0003700">
    <property type="term" value="F:DNA-binding transcription factor activity"/>
    <property type="evidence" value="ECO:0007669"/>
    <property type="project" value="UniProtKB-ARBA"/>
</dbReference>
<name>A0ABC9XRS9_GRUJA</name>
<accession>A0ABC9XRS9</accession>
<evidence type="ECO:0000256" key="7">
    <source>
        <dbReference type="ARBA" id="ARBA00072709"/>
    </source>
</evidence>
<evidence type="ECO:0000256" key="8">
    <source>
        <dbReference type="ARBA" id="ARBA00078621"/>
    </source>
</evidence>
<dbReference type="PROSITE" id="PS50888">
    <property type="entry name" value="BHLH"/>
    <property type="match status" value="1"/>
</dbReference>
<dbReference type="GO" id="GO:0045944">
    <property type="term" value="P:positive regulation of transcription by RNA polymerase II"/>
    <property type="evidence" value="ECO:0007669"/>
    <property type="project" value="UniProtKB-ARBA"/>
</dbReference>
<protein>
    <recommendedName>
        <fullName evidence="7">Upstream stimulatory factor 2</fullName>
    </recommendedName>
    <alternativeName>
        <fullName evidence="8">Major late transcription factor 2</fullName>
    </alternativeName>
    <alternativeName>
        <fullName evidence="9">Upstream transcription factor 2</fullName>
    </alternativeName>
</protein>
<reference evidence="13 14" key="1">
    <citation type="submission" date="2024-06" db="EMBL/GenBank/DDBJ databases">
        <title>The draft genome of Grus japonensis, version 3.</title>
        <authorList>
            <person name="Nabeshima K."/>
            <person name="Suzuki S."/>
            <person name="Onuma M."/>
        </authorList>
    </citation>
    <scope>NUCLEOTIDE SEQUENCE [LARGE SCALE GENOMIC DNA]</scope>
    <source>
        <strain evidence="13 14">451A</strain>
    </source>
</reference>
<comment type="function">
    <text evidence="6">Transcription factor that binds to a symmetrical DNA sequence (E-boxes) (5'-CACGTG-3') that is found in a variety of viral and cellular promoters.</text>
</comment>
<sequence>MDMLDPGLDSAAGSAAPSHEKSQEAEEGVDLQEGEGAPGEEAAVAIASVPVPVPGAFADAGLQYQFRTESNGGQVTYRVVQVTEAALDGPEGAAVSVVSTFAGATQAVIQNPFSNGGSPGTEGGAEARFAWGGDGTVSVQGDPTLAQAGGQFYVMMTPQDVLQPGTQRSIAPRGHPYSPKLEGPRVPRDERRRAQHNEVERRRRDKINNWIVQLSKIIPDCGADNSKTGASKGGILSKACDYVRELRQSNQRLQETFKEAERLQMDNDLLRQQMEELKSENAVLRAQLQQRGLEGTPEGTPQ</sequence>
<dbReference type="Pfam" id="PF00010">
    <property type="entry name" value="HLH"/>
    <property type="match status" value="1"/>
</dbReference>
<evidence type="ECO:0000259" key="12">
    <source>
        <dbReference type="PROSITE" id="PS50888"/>
    </source>
</evidence>
<dbReference type="GO" id="GO:0003677">
    <property type="term" value="F:DNA binding"/>
    <property type="evidence" value="ECO:0007669"/>
    <property type="project" value="UniProtKB-KW"/>
</dbReference>
<dbReference type="FunFam" id="4.10.280.10:FF:000045">
    <property type="entry name" value="upstream stimulatory factor 2 isoform X1"/>
    <property type="match status" value="1"/>
</dbReference>
<keyword evidence="10" id="KW-0175">Coiled coil</keyword>
<evidence type="ECO:0000256" key="5">
    <source>
        <dbReference type="ARBA" id="ARBA00023242"/>
    </source>
</evidence>
<dbReference type="SUPFAM" id="SSF47459">
    <property type="entry name" value="HLH, helix-loop-helix DNA-binding domain"/>
    <property type="match status" value="1"/>
</dbReference>
<comment type="subcellular location">
    <subcellularLocation>
        <location evidence="1">Nucleus</location>
    </subcellularLocation>
</comment>
<dbReference type="InterPro" id="IPR011598">
    <property type="entry name" value="bHLH_dom"/>
</dbReference>
<evidence type="ECO:0000256" key="9">
    <source>
        <dbReference type="ARBA" id="ARBA00078861"/>
    </source>
</evidence>
<dbReference type="SMART" id="SM00353">
    <property type="entry name" value="HLH"/>
    <property type="match status" value="1"/>
</dbReference>
<dbReference type="CDD" id="cd18923">
    <property type="entry name" value="bHLHzip_USF2"/>
    <property type="match status" value="1"/>
</dbReference>
<dbReference type="AlphaFoldDB" id="A0ABC9XRS9"/>
<keyword evidence="4" id="KW-0804">Transcription</keyword>
<evidence type="ECO:0000256" key="10">
    <source>
        <dbReference type="SAM" id="Coils"/>
    </source>
</evidence>
<dbReference type="Proteomes" id="UP001623348">
    <property type="component" value="Unassembled WGS sequence"/>
</dbReference>
<feature type="region of interest" description="Disordered" evidence="11">
    <location>
        <begin position="164"/>
        <end position="201"/>
    </location>
</feature>
<feature type="compositionally biased region" description="Basic and acidic residues" evidence="11">
    <location>
        <begin position="182"/>
        <end position="201"/>
    </location>
</feature>
<evidence type="ECO:0000313" key="13">
    <source>
        <dbReference type="EMBL" id="GAB0200433.1"/>
    </source>
</evidence>
<dbReference type="InterPro" id="IPR051732">
    <property type="entry name" value="USF"/>
</dbReference>
<dbReference type="PANTHER" id="PTHR46117">
    <property type="entry name" value="FI24210P1"/>
    <property type="match status" value="1"/>
</dbReference>
<dbReference type="GO" id="GO:0005634">
    <property type="term" value="C:nucleus"/>
    <property type="evidence" value="ECO:0007669"/>
    <property type="project" value="UniProtKB-SubCell"/>
</dbReference>
<evidence type="ECO:0000256" key="3">
    <source>
        <dbReference type="ARBA" id="ARBA00023125"/>
    </source>
</evidence>
<keyword evidence="14" id="KW-1185">Reference proteome</keyword>
<evidence type="ECO:0000256" key="6">
    <source>
        <dbReference type="ARBA" id="ARBA00053350"/>
    </source>
</evidence>
<keyword evidence="3" id="KW-0238">DNA-binding</keyword>
<proteinExistence type="predicted"/>
<evidence type="ECO:0000256" key="4">
    <source>
        <dbReference type="ARBA" id="ARBA00023163"/>
    </source>
</evidence>
<organism evidence="13 14">
    <name type="scientific">Grus japonensis</name>
    <name type="common">Japanese crane</name>
    <name type="synonym">Red-crowned crane</name>
    <dbReference type="NCBI Taxonomy" id="30415"/>
    <lineage>
        <taxon>Eukaryota</taxon>
        <taxon>Metazoa</taxon>
        <taxon>Chordata</taxon>
        <taxon>Craniata</taxon>
        <taxon>Vertebrata</taxon>
        <taxon>Euteleostomi</taxon>
        <taxon>Archelosauria</taxon>
        <taxon>Archosauria</taxon>
        <taxon>Dinosauria</taxon>
        <taxon>Saurischia</taxon>
        <taxon>Theropoda</taxon>
        <taxon>Coelurosauria</taxon>
        <taxon>Aves</taxon>
        <taxon>Neognathae</taxon>
        <taxon>Neoaves</taxon>
        <taxon>Gruiformes</taxon>
        <taxon>Gruidae</taxon>
        <taxon>Grus</taxon>
    </lineage>
</organism>
<evidence type="ECO:0000256" key="2">
    <source>
        <dbReference type="ARBA" id="ARBA00023015"/>
    </source>
</evidence>
<dbReference type="InterPro" id="IPR036638">
    <property type="entry name" value="HLH_DNA-bd_sf"/>
</dbReference>
<gene>
    <name evidence="13" type="ORF">GRJ2_002508700</name>
</gene>
<comment type="caution">
    <text evidence="13">The sequence shown here is derived from an EMBL/GenBank/DDBJ whole genome shotgun (WGS) entry which is preliminary data.</text>
</comment>